<name>A0A1H4UBW8_9FLAO</name>
<evidence type="ECO:0000259" key="7">
    <source>
        <dbReference type="Pfam" id="PF01120"/>
    </source>
</evidence>
<organism evidence="9 10">
    <name type="scientific">Maribacter dokdonensis</name>
    <dbReference type="NCBI Taxonomy" id="320912"/>
    <lineage>
        <taxon>Bacteria</taxon>
        <taxon>Pseudomonadati</taxon>
        <taxon>Bacteroidota</taxon>
        <taxon>Flavobacteriia</taxon>
        <taxon>Flavobacteriales</taxon>
        <taxon>Flavobacteriaceae</taxon>
        <taxon>Maribacter</taxon>
    </lineage>
</organism>
<dbReference type="Proteomes" id="UP000183038">
    <property type="component" value="Unassembled WGS sequence"/>
</dbReference>
<feature type="domain" description="Glycoside hydrolase family 29 N-terminal" evidence="7">
    <location>
        <begin position="54"/>
        <end position="422"/>
    </location>
</feature>
<dbReference type="GO" id="GO:0004560">
    <property type="term" value="F:alpha-L-fucosidase activity"/>
    <property type="evidence" value="ECO:0007669"/>
    <property type="project" value="InterPro"/>
</dbReference>
<feature type="domain" description="Alpha-L-fucosidase C-terminal" evidence="8">
    <location>
        <begin position="454"/>
        <end position="536"/>
    </location>
</feature>
<dbReference type="PANTHER" id="PTHR10030:SF37">
    <property type="entry name" value="ALPHA-L-FUCOSIDASE-RELATED"/>
    <property type="match status" value="1"/>
</dbReference>
<dbReference type="InterPro" id="IPR017853">
    <property type="entry name" value="GH"/>
</dbReference>
<dbReference type="InterPro" id="IPR057739">
    <property type="entry name" value="Glyco_hydro_29_N"/>
</dbReference>
<evidence type="ECO:0000259" key="8">
    <source>
        <dbReference type="Pfam" id="PF16757"/>
    </source>
</evidence>
<dbReference type="GO" id="GO:0016139">
    <property type="term" value="P:glycoside catabolic process"/>
    <property type="evidence" value="ECO:0007669"/>
    <property type="project" value="TreeGrafter"/>
</dbReference>
<dbReference type="InterPro" id="IPR013780">
    <property type="entry name" value="Glyco_hydro_b"/>
</dbReference>
<evidence type="ECO:0000256" key="1">
    <source>
        <dbReference type="ARBA" id="ARBA00004071"/>
    </source>
</evidence>
<keyword evidence="5" id="KW-0378">Hydrolase</keyword>
<dbReference type="SMART" id="SM00812">
    <property type="entry name" value="Alpha_L_fucos"/>
    <property type="match status" value="1"/>
</dbReference>
<dbReference type="PANTHER" id="PTHR10030">
    <property type="entry name" value="ALPHA-L-FUCOSIDASE"/>
    <property type="match status" value="1"/>
</dbReference>
<reference evidence="9 10" key="1">
    <citation type="submission" date="2016-10" db="EMBL/GenBank/DDBJ databases">
        <authorList>
            <person name="de Groot N.N."/>
        </authorList>
    </citation>
    <scope>NUCLEOTIDE SEQUENCE [LARGE SCALE GENOMIC DNA]</scope>
    <source>
        <strain evidence="9 10">MAR_2009_71</strain>
    </source>
</reference>
<dbReference type="PIRSF" id="PIRSF001092">
    <property type="entry name" value="Alpha-L-fucosidase"/>
    <property type="match status" value="1"/>
</dbReference>
<gene>
    <name evidence="9" type="ORF">SAMN05192540_3743</name>
</gene>
<dbReference type="EC" id="3.2.1.51" evidence="3"/>
<dbReference type="PRINTS" id="PR00741">
    <property type="entry name" value="GLHYDRLASE29"/>
</dbReference>
<evidence type="ECO:0000256" key="5">
    <source>
        <dbReference type="ARBA" id="ARBA00022801"/>
    </source>
</evidence>
<evidence type="ECO:0000313" key="10">
    <source>
        <dbReference type="Proteomes" id="UP000183038"/>
    </source>
</evidence>
<sequence length="542" mass="62726">MNSIKQKTEFSSSYLDTHLINDYYMNKNKYFVYPLLLLALVIGCKSQTEKKEKETVESTKIYEPNWESIKENYKDPEWFNDQKFGIFIHWGAYAVPAYSSEWYPRRMYMDSATFSAQLKHQQLGPNEVYLYHKEKYGDQKDFGYKDFIPLFKGEKFDAAQWIDIFKKSGAKYVIPVADHHDGFAMYKSNTTRWNSVDMGPKKDILGELFKEGRKEGLIMGASSHYAFNWSFYNKKDHFDTTDPEFADLYSAKGKDLTEPVSEEFKKLWWNRTVDLIDNYQPDILWFDFYLDIPDFKEYRPKLAAYYYNKGIEWGKEVVINDKNFDHEAFPEGTVIYDLERGKLPGIRKLPWQTDTSIGKNSWGYVTNWESKNTNELVDDLVDIVSKNGNLLLNIGPKADGSIPEDQQKILFEIGDWLKVNGDAIYNTEYWTVFGEGPTEVKKGHHSEGENKGFTAQDIRFTKKDNKLYAILLAWPENNSVTIETLALGNTNAEGLDIKSITLLGSDNEIAYKQTNNGLEIANLGEKKGDHAFCLEITLADKI</sequence>
<evidence type="ECO:0000256" key="4">
    <source>
        <dbReference type="ARBA" id="ARBA00022729"/>
    </source>
</evidence>
<evidence type="ECO:0000313" key="9">
    <source>
        <dbReference type="EMBL" id="SEC66165.1"/>
    </source>
</evidence>
<dbReference type="GO" id="GO:0006004">
    <property type="term" value="P:fucose metabolic process"/>
    <property type="evidence" value="ECO:0007669"/>
    <property type="project" value="InterPro"/>
</dbReference>
<protein>
    <recommendedName>
        <fullName evidence="3">alpha-L-fucosidase</fullName>
        <ecNumber evidence="3">3.2.1.51</ecNumber>
    </recommendedName>
</protein>
<dbReference type="InterPro" id="IPR016286">
    <property type="entry name" value="FUC_metazoa-typ"/>
</dbReference>
<evidence type="ECO:0000256" key="6">
    <source>
        <dbReference type="ARBA" id="ARBA00023295"/>
    </source>
</evidence>
<dbReference type="Gene3D" id="3.20.20.80">
    <property type="entry name" value="Glycosidases"/>
    <property type="match status" value="1"/>
</dbReference>
<keyword evidence="6" id="KW-0326">Glycosidase</keyword>
<dbReference type="InterPro" id="IPR031919">
    <property type="entry name" value="Fucosidase_C"/>
</dbReference>
<comment type="similarity">
    <text evidence="2">Belongs to the glycosyl hydrolase 29 family.</text>
</comment>
<comment type="function">
    <text evidence="1">Alpha-L-fucosidase is responsible for hydrolyzing the alpha-1,6-linked fucose joined to the reducing-end N-acetylglucosamine of the carbohydrate moieties of glycoproteins.</text>
</comment>
<dbReference type="GO" id="GO:0005764">
    <property type="term" value="C:lysosome"/>
    <property type="evidence" value="ECO:0007669"/>
    <property type="project" value="TreeGrafter"/>
</dbReference>
<dbReference type="Pfam" id="PF16757">
    <property type="entry name" value="Fucosidase_C"/>
    <property type="match status" value="1"/>
</dbReference>
<dbReference type="Pfam" id="PF01120">
    <property type="entry name" value="Alpha_L_fucos"/>
    <property type="match status" value="1"/>
</dbReference>
<keyword evidence="4" id="KW-0732">Signal</keyword>
<dbReference type="AlphaFoldDB" id="A0A1H4UBW8"/>
<accession>A0A1H4UBW8</accession>
<dbReference type="InterPro" id="IPR000933">
    <property type="entry name" value="Glyco_hydro_29"/>
</dbReference>
<dbReference type="Gene3D" id="2.60.40.1180">
    <property type="entry name" value="Golgi alpha-mannosidase II"/>
    <property type="match status" value="1"/>
</dbReference>
<dbReference type="SUPFAM" id="SSF51445">
    <property type="entry name" value="(Trans)glycosidases"/>
    <property type="match status" value="1"/>
</dbReference>
<proteinExistence type="inferred from homology"/>
<evidence type="ECO:0000256" key="2">
    <source>
        <dbReference type="ARBA" id="ARBA00007951"/>
    </source>
</evidence>
<evidence type="ECO:0000256" key="3">
    <source>
        <dbReference type="ARBA" id="ARBA00012662"/>
    </source>
</evidence>
<dbReference type="EMBL" id="FNTB01000001">
    <property type="protein sequence ID" value="SEC66165.1"/>
    <property type="molecule type" value="Genomic_DNA"/>
</dbReference>